<dbReference type="OrthoDB" id="2223399at2"/>
<protein>
    <submittedName>
        <fullName evidence="1">Uncharacterized protein</fullName>
    </submittedName>
</protein>
<dbReference type="Proteomes" id="UP000199300">
    <property type="component" value="Unassembled WGS sequence"/>
</dbReference>
<dbReference type="EMBL" id="FODJ01000001">
    <property type="protein sequence ID" value="SEN73225.1"/>
    <property type="molecule type" value="Genomic_DNA"/>
</dbReference>
<name>A0A1H8IYF4_9BACI</name>
<dbReference type="RefSeq" id="WP_091494944.1">
    <property type="nucleotide sequence ID" value="NZ_FODJ01000001.1"/>
</dbReference>
<evidence type="ECO:0000313" key="2">
    <source>
        <dbReference type="Proteomes" id="UP000199300"/>
    </source>
</evidence>
<organism evidence="1 2">
    <name type="scientific">Amphibacillus marinus</name>
    <dbReference type="NCBI Taxonomy" id="872970"/>
    <lineage>
        <taxon>Bacteria</taxon>
        <taxon>Bacillati</taxon>
        <taxon>Bacillota</taxon>
        <taxon>Bacilli</taxon>
        <taxon>Bacillales</taxon>
        <taxon>Bacillaceae</taxon>
        <taxon>Amphibacillus</taxon>
    </lineage>
</organism>
<evidence type="ECO:0000313" key="1">
    <source>
        <dbReference type="EMBL" id="SEN73225.1"/>
    </source>
</evidence>
<proteinExistence type="predicted"/>
<gene>
    <name evidence="1" type="ORF">SAMN04488134_101763</name>
</gene>
<reference evidence="1 2" key="1">
    <citation type="submission" date="2016-10" db="EMBL/GenBank/DDBJ databases">
        <authorList>
            <person name="de Groot N.N."/>
        </authorList>
    </citation>
    <scope>NUCLEOTIDE SEQUENCE [LARGE SCALE GENOMIC DNA]</scope>
    <source>
        <strain evidence="1 2">CGMCC 1.10434</strain>
    </source>
</reference>
<dbReference type="AlphaFoldDB" id="A0A1H8IYF4"/>
<sequence>MTWGEIGSIVGSLSAAGSFLIWLYKKLVQEPDQKIREKTAEDLLQADQEQRMHMEKVLLPISDQIQRLNENLEESRLDRIRIHERLDHHKEEIVGLDKRFTKIEHHVFEGGDKL</sequence>
<dbReference type="STRING" id="872970.SAMN04488134_101763"/>
<keyword evidence="2" id="KW-1185">Reference proteome</keyword>
<accession>A0A1H8IYF4</accession>